<feature type="transmembrane region" description="Helical" evidence="14">
    <location>
        <begin position="33"/>
        <end position="51"/>
    </location>
</feature>
<keyword evidence="9 14" id="KW-0472">Membrane</keyword>
<dbReference type="GO" id="GO:0062054">
    <property type="term" value="F:fluoride channel activity"/>
    <property type="evidence" value="ECO:0007669"/>
    <property type="project" value="UniProtKB-UniRule"/>
</dbReference>
<keyword evidence="8 14" id="KW-0406">Ion transport</keyword>
<keyword evidence="5 14" id="KW-0479">Metal-binding</keyword>
<comment type="activity regulation">
    <text evidence="14">Na(+) is not transported, but it plays an essential structural role and its presence is essential for fluoride channel function.</text>
</comment>
<comment type="similarity">
    <text evidence="11 14">Belongs to the fluoride channel Fluc/FEX (TC 1.A.43) family.</text>
</comment>
<feature type="binding site" evidence="14">
    <location>
        <position position="70"/>
    </location>
    <ligand>
        <name>Na(+)</name>
        <dbReference type="ChEBI" id="CHEBI:29101"/>
        <note>structural</note>
    </ligand>
</feature>
<organism evidence="15 16">
    <name type="scientific">Priestia megaterium</name>
    <name type="common">Bacillus megaterium</name>
    <dbReference type="NCBI Taxonomy" id="1404"/>
    <lineage>
        <taxon>Bacteria</taxon>
        <taxon>Bacillati</taxon>
        <taxon>Bacillota</taxon>
        <taxon>Bacilli</taxon>
        <taxon>Bacillales</taxon>
        <taxon>Bacillaceae</taxon>
        <taxon>Priestia</taxon>
    </lineage>
</organism>
<feature type="binding site" evidence="14">
    <location>
        <position position="67"/>
    </location>
    <ligand>
        <name>Na(+)</name>
        <dbReference type="ChEBI" id="CHEBI:29101"/>
        <note>structural</note>
    </ligand>
</feature>
<protein>
    <recommendedName>
        <fullName evidence="14">Fluoride-specific ion channel FluC</fullName>
    </recommendedName>
</protein>
<dbReference type="Proteomes" id="UP000501868">
    <property type="component" value="Chromosome"/>
</dbReference>
<feature type="transmembrane region" description="Helical" evidence="14">
    <location>
        <begin position="90"/>
        <end position="112"/>
    </location>
</feature>
<keyword evidence="7 14" id="KW-0915">Sodium</keyword>
<comment type="catalytic activity">
    <reaction evidence="12">
        <text>fluoride(in) = fluoride(out)</text>
        <dbReference type="Rhea" id="RHEA:76159"/>
        <dbReference type="ChEBI" id="CHEBI:17051"/>
    </reaction>
    <physiologicalReaction direction="left-to-right" evidence="12">
        <dbReference type="Rhea" id="RHEA:76160"/>
    </physiologicalReaction>
</comment>
<keyword evidence="2 14" id="KW-0813">Transport</keyword>
<keyword evidence="4 14" id="KW-0812">Transmembrane</keyword>
<evidence type="ECO:0000256" key="12">
    <source>
        <dbReference type="ARBA" id="ARBA00035585"/>
    </source>
</evidence>
<dbReference type="GO" id="GO:0046872">
    <property type="term" value="F:metal ion binding"/>
    <property type="evidence" value="ECO:0007669"/>
    <property type="project" value="UniProtKB-KW"/>
</dbReference>
<evidence type="ECO:0000256" key="11">
    <source>
        <dbReference type="ARBA" id="ARBA00035120"/>
    </source>
</evidence>
<sequence>MIEIIFVSIGGFFGAICRFAISRNQNKTGFPSATLTVNLIGAFLLGLLLGLDVKGSLYSLIGIGFMGSFTTFSTLMLESVKLKREKKKKLYYSYLLSSFTIGIILAFCGLLVGSWI</sequence>
<evidence type="ECO:0000256" key="7">
    <source>
        <dbReference type="ARBA" id="ARBA00023053"/>
    </source>
</evidence>
<reference evidence="15 16" key="1">
    <citation type="submission" date="2020-04" db="EMBL/GenBank/DDBJ databases">
        <title>Genome-Wide Identification of 5-Methylcytosine Sites in Bacterial Genomes By High-Throughput Sequencing of MspJI Restriction Fragments.</title>
        <authorList>
            <person name="Wu V."/>
        </authorList>
    </citation>
    <scope>NUCLEOTIDE SEQUENCE [LARGE SCALE GENOMIC DNA]</scope>
    <source>
        <strain evidence="15 16">S2</strain>
    </source>
</reference>
<feature type="transmembrane region" description="Helical" evidence="14">
    <location>
        <begin position="57"/>
        <end position="78"/>
    </location>
</feature>
<reference evidence="15 16" key="2">
    <citation type="submission" date="2020-04" db="EMBL/GenBank/DDBJ databases">
        <authorList>
            <person name="Fomenkov A."/>
            <person name="Anton B.P."/>
            <person name="Roberts R.J."/>
        </authorList>
    </citation>
    <scope>NUCLEOTIDE SEQUENCE [LARGE SCALE GENOMIC DNA]</scope>
    <source>
        <strain evidence="15 16">S2</strain>
    </source>
</reference>
<dbReference type="HAMAP" id="MF_00454">
    <property type="entry name" value="FluC"/>
    <property type="match status" value="1"/>
</dbReference>
<feature type="transmembrane region" description="Helical" evidence="14">
    <location>
        <begin position="6"/>
        <end position="21"/>
    </location>
</feature>
<evidence type="ECO:0000256" key="2">
    <source>
        <dbReference type="ARBA" id="ARBA00022448"/>
    </source>
</evidence>
<evidence type="ECO:0000313" key="15">
    <source>
        <dbReference type="EMBL" id="QIZ09556.1"/>
    </source>
</evidence>
<evidence type="ECO:0000256" key="5">
    <source>
        <dbReference type="ARBA" id="ARBA00022723"/>
    </source>
</evidence>
<evidence type="ECO:0000256" key="13">
    <source>
        <dbReference type="ARBA" id="ARBA00049940"/>
    </source>
</evidence>
<dbReference type="AlphaFoldDB" id="A0A6H1P7L5"/>
<evidence type="ECO:0000256" key="8">
    <source>
        <dbReference type="ARBA" id="ARBA00023065"/>
    </source>
</evidence>
<keyword evidence="3 14" id="KW-1003">Cell membrane</keyword>
<evidence type="ECO:0000313" key="16">
    <source>
        <dbReference type="Proteomes" id="UP000501868"/>
    </source>
</evidence>
<evidence type="ECO:0000256" key="6">
    <source>
        <dbReference type="ARBA" id="ARBA00022989"/>
    </source>
</evidence>
<dbReference type="Pfam" id="PF02537">
    <property type="entry name" value="CRCB"/>
    <property type="match status" value="1"/>
</dbReference>
<dbReference type="PANTHER" id="PTHR28259">
    <property type="entry name" value="FLUORIDE EXPORT PROTEIN 1-RELATED"/>
    <property type="match status" value="1"/>
</dbReference>
<comment type="subcellular location">
    <subcellularLocation>
        <location evidence="1 14">Cell membrane</location>
        <topology evidence="1 14">Multi-pass membrane protein</topology>
    </subcellularLocation>
</comment>
<dbReference type="PANTHER" id="PTHR28259:SF16">
    <property type="entry name" value="FLUORIDE-SPECIFIC ION CHANNEL FLUC 2"/>
    <property type="match status" value="1"/>
</dbReference>
<name>A0A6H1P7L5_PRIMG</name>
<evidence type="ECO:0000256" key="4">
    <source>
        <dbReference type="ARBA" id="ARBA00022692"/>
    </source>
</evidence>
<dbReference type="InterPro" id="IPR003691">
    <property type="entry name" value="FluC"/>
</dbReference>
<gene>
    <name evidence="14" type="primary">fluC</name>
    <name evidence="14" type="synonym">crcB</name>
    <name evidence="15" type="ORF">HFZ78_25125</name>
</gene>
<proteinExistence type="inferred from homology"/>
<dbReference type="GO" id="GO:0005886">
    <property type="term" value="C:plasma membrane"/>
    <property type="evidence" value="ECO:0007669"/>
    <property type="project" value="UniProtKB-SubCell"/>
</dbReference>
<comment type="function">
    <text evidence="13 14">Fluoride-specific ion channel. Important for reducing fluoride concentration in the cell, thus reducing its toxicity.</text>
</comment>
<accession>A0A6H1P7L5</accession>
<evidence type="ECO:0000256" key="1">
    <source>
        <dbReference type="ARBA" id="ARBA00004651"/>
    </source>
</evidence>
<evidence type="ECO:0000256" key="3">
    <source>
        <dbReference type="ARBA" id="ARBA00022475"/>
    </source>
</evidence>
<keyword evidence="6 14" id="KW-1133">Transmembrane helix</keyword>
<dbReference type="EMBL" id="CP051128">
    <property type="protein sequence ID" value="QIZ09556.1"/>
    <property type="molecule type" value="Genomic_DNA"/>
</dbReference>
<evidence type="ECO:0000256" key="14">
    <source>
        <dbReference type="HAMAP-Rule" id="MF_00454"/>
    </source>
</evidence>
<evidence type="ECO:0000256" key="10">
    <source>
        <dbReference type="ARBA" id="ARBA00023303"/>
    </source>
</evidence>
<dbReference type="GO" id="GO:0140114">
    <property type="term" value="P:cellular detoxification of fluoride"/>
    <property type="evidence" value="ECO:0007669"/>
    <property type="project" value="UniProtKB-UniRule"/>
</dbReference>
<keyword evidence="10 14" id="KW-0407">Ion channel</keyword>
<evidence type="ECO:0000256" key="9">
    <source>
        <dbReference type="ARBA" id="ARBA00023136"/>
    </source>
</evidence>